<dbReference type="MassIVE" id="A0A2R8Y6B3"/>
<evidence type="ECO:0000313" key="7">
    <source>
        <dbReference type="Proteomes" id="UP000005640"/>
    </source>
</evidence>
<dbReference type="GeneTree" id="ENSGT00390000014781"/>
<dbReference type="VEuPathDB" id="HostDB:ENSG00000198860"/>
<accession>A0A2R8Y6B3</accession>
<keyword evidence="7" id="KW-1185">Reference proteome</keyword>
<dbReference type="ChiTaRS" id="TSEN15">
    <property type="organism name" value="human"/>
</dbReference>
<keyword evidence="3" id="KW-0819">tRNA processing</keyword>
<dbReference type="ExpressionAtlas" id="A0A2R8Y6B3">
    <property type="expression patterns" value="baseline and differential"/>
</dbReference>
<dbReference type="GO" id="GO:0006397">
    <property type="term" value="P:mRNA processing"/>
    <property type="evidence" value="ECO:0007669"/>
    <property type="project" value="UniProtKB-KW"/>
</dbReference>
<dbReference type="GO" id="GO:0006388">
    <property type="term" value="P:tRNA splicing, via endonucleolytic cleavage and ligation"/>
    <property type="evidence" value="ECO:0007669"/>
    <property type="project" value="InterPro"/>
</dbReference>
<dbReference type="PANTHER" id="PTHR28582">
    <property type="entry name" value="TRNA-SPLICING ENDONUCLEASE SUBUNIT SEN15"/>
    <property type="match status" value="1"/>
</dbReference>
<reference evidence="6 7" key="1">
    <citation type="journal article" date="2001" name="Nature">
        <title>Initial sequencing and analysis of the human genome.</title>
        <authorList>
            <consortium name="International Human Genome Sequencing Consortium"/>
            <person name="Lander E.S."/>
            <person name="Linton L.M."/>
            <person name="Birren B."/>
            <person name="Nusbaum C."/>
            <person name="Zody M.C."/>
            <person name="Baldwin J."/>
            <person name="Devon K."/>
            <person name="Dewar K."/>
            <person name="Doyle M."/>
            <person name="FitzHugh W."/>
            <person name="Funke R."/>
            <person name="Gage D."/>
            <person name="Harris K."/>
            <person name="Heaford A."/>
            <person name="Howland J."/>
            <person name="Kann L."/>
            <person name="Lehoczky J."/>
            <person name="LeVine R."/>
            <person name="McEwan P."/>
            <person name="McKernan K."/>
            <person name="Meldrim J."/>
            <person name="Mesirov J.P."/>
            <person name="Miranda C."/>
            <person name="Morris W."/>
            <person name="Naylor J."/>
            <person name="Raymond C."/>
            <person name="Rosetti M."/>
            <person name="Santos R."/>
            <person name="Sheridan A."/>
            <person name="Sougnez C."/>
            <person name="Stange-Thomann N."/>
            <person name="Stojanovic N."/>
            <person name="Subramanian A."/>
            <person name="Wyman D."/>
            <person name="Rogers J."/>
            <person name="Sulston J."/>
            <person name="Ainscough R."/>
            <person name="Beck S."/>
            <person name="Bentley D."/>
            <person name="Burton J."/>
            <person name="Clee C."/>
            <person name="Carter N."/>
            <person name="Coulson A."/>
            <person name="Deadman R."/>
            <person name="Deloukas P."/>
            <person name="Dunham A."/>
            <person name="Dunham I."/>
            <person name="Durbin R."/>
            <person name="French L."/>
            <person name="Grafham D."/>
            <person name="Gregory S."/>
            <person name="Hubbard T."/>
            <person name="Humphray S."/>
            <person name="Hunt A."/>
            <person name="Jones M."/>
            <person name="Lloyd C."/>
            <person name="McMurray A."/>
            <person name="Matthews L."/>
            <person name="Mercer S."/>
            <person name="Milne S."/>
            <person name="Mullikin J.C."/>
            <person name="Mungall A."/>
            <person name="Plumb R."/>
            <person name="Ross M."/>
            <person name="Shownkeen R."/>
            <person name="Sims S."/>
            <person name="Waterston R.H."/>
            <person name="Wilson R.K."/>
            <person name="Hillier L.W."/>
            <person name="McPherson J.D."/>
            <person name="Marra M.A."/>
            <person name="Mardis E.R."/>
            <person name="Fulton L.A."/>
            <person name="Chinwalla A.T."/>
            <person name="Pepin K.H."/>
            <person name="Gish W.R."/>
            <person name="Chissoe S.L."/>
            <person name="Wendl M.C."/>
            <person name="Delehaunty K.D."/>
            <person name="Miner T.L."/>
            <person name="Delehaunty A."/>
            <person name="Kramer J.B."/>
            <person name="Cook L.L."/>
            <person name="Fulton R.S."/>
            <person name="Johnson D.L."/>
            <person name="Minx P.J."/>
            <person name="Clifton S.W."/>
            <person name="Hawkins T."/>
            <person name="Branscomb E."/>
            <person name="Predki P."/>
            <person name="Richardson P."/>
            <person name="Wenning S."/>
            <person name="Slezak T."/>
            <person name="Doggett N."/>
            <person name="Cheng J.F."/>
            <person name="Olsen A."/>
            <person name="Lucas S."/>
            <person name="Elkin C."/>
            <person name="Uberbacher E."/>
            <person name="Frazier M."/>
            <person name="Gibbs R.A."/>
            <person name="Muzny D.M."/>
            <person name="Scherer S.E."/>
            <person name="Bouck J.B."/>
            <person name="Sodergren E.J."/>
            <person name="Worley K.C."/>
            <person name="Rives C.M."/>
            <person name="Gorrell J.H."/>
            <person name="Metzker M.L."/>
            <person name="Naylor S.L."/>
            <person name="Kucherlapati R.S."/>
            <person name="Nelson D.L."/>
            <person name="Weinstock G.M."/>
            <person name="Sakaki Y."/>
            <person name="Fujiyama A."/>
            <person name="Hattori M."/>
            <person name="Yada T."/>
            <person name="Toyoda A."/>
            <person name="Itoh T."/>
            <person name="Kawagoe C."/>
            <person name="Watanabe H."/>
            <person name="Totoki Y."/>
            <person name="Taylor T."/>
            <person name="Weissenbach J."/>
            <person name="Heilig R."/>
            <person name="Saurin W."/>
            <person name="Artiguenave F."/>
            <person name="Brottier P."/>
            <person name="Bruls T."/>
            <person name="Pelletier E."/>
            <person name="Robert C."/>
            <person name="Wincker P."/>
            <person name="Smith D.R."/>
            <person name="Doucette-Stamm L."/>
            <person name="Rubenfield M."/>
            <person name="Weinstock K."/>
            <person name="Lee H.M."/>
            <person name="Dubois J."/>
            <person name="Rosenthal A."/>
            <person name="Platzer M."/>
            <person name="Nyakatura G."/>
            <person name="Taudien S."/>
            <person name="Rump A."/>
            <person name="Yang H."/>
            <person name="Yu J."/>
            <person name="Wang J."/>
            <person name="Huang G."/>
            <person name="Gu J."/>
            <person name="Hood L."/>
            <person name="Rowen L."/>
            <person name="Madan A."/>
            <person name="Qin S."/>
            <person name="Davis R.W."/>
            <person name="Federspiel N.A."/>
            <person name="Abola A.P."/>
            <person name="Proctor M.J."/>
            <person name="Myers R.M."/>
            <person name="Schmutz J."/>
            <person name="Dickson M."/>
            <person name="Grimwood J."/>
            <person name="Cox D.R."/>
            <person name="Olson M.V."/>
            <person name="Kaul R."/>
            <person name="Raymond C."/>
            <person name="Shimizu N."/>
            <person name="Kawasaki K."/>
            <person name="Minoshima S."/>
            <person name="Evans G.A."/>
            <person name="Athanasiou M."/>
            <person name="Schultz R."/>
            <person name="Roe B.A."/>
            <person name="Chen F."/>
            <person name="Pan H."/>
            <person name="Ramser J."/>
            <person name="Lehrach H."/>
            <person name="Reinhardt R."/>
            <person name="McCombie W.R."/>
            <person name="de la Bastide M."/>
            <person name="Dedhia N."/>
            <person name="Blocker H."/>
            <person name="Hornischer K."/>
            <person name="Nordsiek G."/>
            <person name="Agarwala R."/>
            <person name="Aravind L."/>
            <person name="Bailey J.A."/>
            <person name="Bateman A."/>
            <person name="Batzoglou S."/>
            <person name="Birney E."/>
            <person name="Bork P."/>
            <person name="Brown D.G."/>
            <person name="Burge C.B."/>
            <person name="Cerutti L."/>
            <person name="Chen H.C."/>
            <person name="Church D."/>
            <person name="Clamp M."/>
            <person name="Copley R.R."/>
            <person name="Doerks T."/>
            <person name="Eddy S.R."/>
            <person name="Eichler E.E."/>
            <person name="Furey T.S."/>
            <person name="Galagan J."/>
            <person name="Gilbert J.G."/>
            <person name="Harmon C."/>
            <person name="Hayashizaki Y."/>
            <person name="Haussler D."/>
            <person name="Hermjakob H."/>
            <person name="Hokamp K."/>
            <person name="Jang W."/>
            <person name="Johnson L.S."/>
            <person name="Jones T.A."/>
            <person name="Kasif S."/>
            <person name="Kaspryzk A."/>
            <person name="Kennedy S."/>
            <person name="Kent W.J."/>
            <person name="Kitts P."/>
            <person name="Koonin E.V."/>
            <person name="Korf I."/>
            <person name="Kulp D."/>
            <person name="Lancet D."/>
            <person name="Lowe T.M."/>
            <person name="McLysaght A."/>
            <person name="Mikkelsen T."/>
            <person name="Moran J.V."/>
            <person name="Mulder N."/>
            <person name="Pollara V.J."/>
            <person name="Ponting C.P."/>
            <person name="Schuler G."/>
            <person name="Schultz J."/>
            <person name="Slater G."/>
            <person name="Smit A.F."/>
            <person name="Stupka E."/>
            <person name="Szustakowski J."/>
            <person name="Thierry-Mieg D."/>
            <person name="Thierry-Mieg J."/>
            <person name="Wagner L."/>
            <person name="Wallis J."/>
            <person name="Wheeler R."/>
            <person name="Williams A."/>
            <person name="Wolf Y.I."/>
            <person name="Wolfe K.H."/>
            <person name="Yang S.P."/>
            <person name="Yeh R.F."/>
            <person name="Collins F."/>
            <person name="Guyer M.S."/>
            <person name="Peterson J."/>
            <person name="Felsenfeld A."/>
            <person name="Wetterstrand K.A."/>
            <person name="Patrinos A."/>
            <person name="Morgan M.J."/>
            <person name="de Jong P."/>
            <person name="Catanese J.J."/>
            <person name="Osoegawa K."/>
            <person name="Shizuya H."/>
            <person name="Choi S."/>
            <person name="Chen Y.J."/>
        </authorList>
    </citation>
    <scope>NUCLEOTIDE SEQUENCE [LARGE SCALE GENOMIC DNA]</scope>
</reference>
<dbReference type="EMBL" id="AL158011">
    <property type="status" value="NOT_ANNOTATED_CDS"/>
    <property type="molecule type" value="Genomic_DNA"/>
</dbReference>
<evidence type="ECO:0000256" key="1">
    <source>
        <dbReference type="ARBA" id="ARBA00006091"/>
    </source>
</evidence>
<dbReference type="OpenTargets" id="ENSG00000198860"/>
<dbReference type="InterPro" id="IPR011856">
    <property type="entry name" value="tRNA_endonuc-like_dom_sf"/>
</dbReference>
<evidence type="ECO:0000256" key="4">
    <source>
        <dbReference type="SAM" id="MobiDB-lite"/>
    </source>
</evidence>
<comment type="similarity">
    <text evidence="1">Belongs to the SEN15 family.</text>
</comment>
<dbReference type="Proteomes" id="UP000005640">
    <property type="component" value="Chromosome 1"/>
</dbReference>
<sequence>MEERGDSEPTPGCSGLGPGGVRGFGDGGGAPSWAPEDAWMGTHPKYLEMMELDIGDATQVYVAFLVYLDLMESKSWHEVNCVGLPELQLICLVGTEIEGEGLQTVVPTPITASLSHNRRNNPYIFIKDINKKQLSPSCESDPNPLTSSLIQLYTEESPYEDTARRWLSSSQEERPHQRWNVPALRSGFLVSRTVRK</sequence>
<keyword evidence="8 9" id="KW-1267">Proteomics identification</keyword>
<dbReference type="Ensembl" id="ENST00000645963.2">
    <property type="protein sequence ID" value="ENSP00000495409.2"/>
    <property type="gene ID" value="ENSG00000198860.15"/>
</dbReference>
<reference evidence="6" key="4">
    <citation type="submission" date="2025-08" db="UniProtKB">
        <authorList>
            <consortium name="Ensembl"/>
        </authorList>
    </citation>
    <scope>IDENTIFICATION</scope>
</reference>
<dbReference type="GO" id="GO:0003676">
    <property type="term" value="F:nucleic acid binding"/>
    <property type="evidence" value="ECO:0007669"/>
    <property type="project" value="InterPro"/>
</dbReference>
<feature type="region of interest" description="Disordered" evidence="4">
    <location>
        <begin position="1"/>
        <end position="35"/>
    </location>
</feature>
<gene>
    <name evidence="6" type="primary">TSEN15</name>
</gene>
<evidence type="ECO:0007829" key="9">
    <source>
        <dbReference type="ProteomicsDB" id="A0A2R8Y6B3"/>
    </source>
</evidence>
<dbReference type="InterPro" id="IPR018593">
    <property type="entry name" value="tRNA-endonuc_su_Sen15"/>
</dbReference>
<feature type="domain" description="tRNA-splicing endonuclease subunit Sen15" evidence="5">
    <location>
        <begin position="65"/>
        <end position="121"/>
    </location>
</feature>
<dbReference type="Antibodypedia" id="34450">
    <property type="antibodies" value="112 antibodies from 17 providers"/>
</dbReference>
<name>A0A2R8Y6B3_HUMAN</name>
<dbReference type="PANTHER" id="PTHR28582:SF1">
    <property type="entry name" value="TRNA-SPLICING ENDONUCLEASE SUBUNIT SEN15"/>
    <property type="match status" value="1"/>
</dbReference>
<evidence type="ECO:0000259" key="5">
    <source>
        <dbReference type="Pfam" id="PF09631"/>
    </source>
</evidence>
<dbReference type="EMBL" id="AL157943">
    <property type="status" value="NOT_ANNOTATED_CDS"/>
    <property type="molecule type" value="Genomic_DNA"/>
</dbReference>
<evidence type="ECO:0007829" key="8">
    <source>
        <dbReference type="PeptideAtlas" id="A0A2R8Y6B3"/>
    </source>
</evidence>
<dbReference type="Bgee" id="ENSG00000198860">
    <property type="expression patterns" value="Expressed in left ventricle myocardium and 183 other cell types or tissues"/>
</dbReference>
<proteinExistence type="evidence at protein level"/>
<dbReference type="InterPro" id="IPR036167">
    <property type="entry name" value="tRNA_intron_Endo_cat-like_sf"/>
</dbReference>
<dbReference type="GO" id="GO:0005634">
    <property type="term" value="C:nucleus"/>
    <property type="evidence" value="ECO:0007669"/>
    <property type="project" value="UniProtKB-ARBA"/>
</dbReference>
<reference evidence="6" key="5">
    <citation type="submission" date="2025-09" db="UniProtKB">
        <authorList>
            <consortium name="Ensembl"/>
        </authorList>
    </citation>
    <scope>IDENTIFICATION</scope>
</reference>
<dbReference type="OrthoDB" id="10002170at2759"/>
<dbReference type="HGNC" id="HGNC:16791">
    <property type="gene designation" value="TSEN15"/>
</dbReference>
<organism evidence="6 7">
    <name type="scientific">Homo sapiens</name>
    <name type="common">Human</name>
    <dbReference type="NCBI Taxonomy" id="9606"/>
    <lineage>
        <taxon>Eukaryota</taxon>
        <taxon>Metazoa</taxon>
        <taxon>Chordata</taxon>
        <taxon>Craniata</taxon>
        <taxon>Vertebrata</taxon>
        <taxon>Euteleostomi</taxon>
        <taxon>Mammalia</taxon>
        <taxon>Eutheria</taxon>
        <taxon>Euarchontoglires</taxon>
        <taxon>Primates</taxon>
        <taxon>Haplorrhini</taxon>
        <taxon>Catarrhini</taxon>
        <taxon>Hominidae</taxon>
        <taxon>Homo</taxon>
    </lineage>
</organism>
<dbReference type="AlphaFoldDB" id="A0A2R8Y6B3"/>
<dbReference type="SMR" id="A0A2R8Y6B3"/>
<dbReference type="Gene3D" id="3.40.1350.10">
    <property type="match status" value="1"/>
</dbReference>
<dbReference type="Pfam" id="PF09631">
    <property type="entry name" value="Sen15"/>
    <property type="match status" value="1"/>
</dbReference>
<reference evidence="6 7" key="3">
    <citation type="journal article" date="2006" name="Nature">
        <title>The DNA sequence and biological annotation of human chromosome 1.</title>
        <authorList>
            <person name="Gregory S.G."/>
            <person name="Barlow K.F."/>
            <person name="McLay K.E."/>
            <person name="Kaul R."/>
            <person name="Swarbreck D."/>
            <person name="Dunham A."/>
            <person name="Scott C.E."/>
            <person name="Howe K.L."/>
            <person name="Woodfine K."/>
            <person name="Spencer C.C."/>
            <person name="Jones M.C."/>
            <person name="Gillson C."/>
            <person name="Searle S."/>
            <person name="Zhou Y."/>
            <person name="Kokocinski F."/>
            <person name="McDonald L."/>
            <person name="Evans R."/>
            <person name="Phillips K."/>
            <person name="Atkinson A."/>
            <person name="Cooper R."/>
            <person name="Jones C."/>
            <person name="Hall R.E."/>
            <person name="Andrews T.D."/>
            <person name="Lloyd C."/>
            <person name="Ainscough R."/>
            <person name="Almeida J.P."/>
            <person name="Ambrose K.D."/>
            <person name="Anderson F."/>
            <person name="Andrew R.W."/>
            <person name="Ashwell R.I."/>
            <person name="Aubin K."/>
            <person name="Babbage A.K."/>
            <person name="Bagguley C.L."/>
            <person name="Bailey J."/>
            <person name="Beasley H."/>
            <person name="Bethel G."/>
            <person name="Bird C.P."/>
            <person name="Bray-Allen S."/>
            <person name="Brown J.Y."/>
            <person name="Brown A.J."/>
            <person name="Buckley D."/>
            <person name="Burton J."/>
            <person name="Bye J."/>
            <person name="Carder C."/>
            <person name="Chapman J.C."/>
            <person name="Clark S.Y."/>
            <person name="Clarke G."/>
            <person name="Clee C."/>
            <person name="Cobley V."/>
            <person name="Collier R.E."/>
            <person name="Corby N."/>
            <person name="Coville G.J."/>
            <person name="Davies J."/>
            <person name="Deadman R."/>
            <person name="Dunn M."/>
            <person name="Earthrowl M."/>
            <person name="Ellington A.G."/>
            <person name="Errington H."/>
            <person name="Frankish A."/>
            <person name="Frankland J."/>
            <person name="French L."/>
            <person name="Garner P."/>
            <person name="Garnett J."/>
            <person name="Gay L."/>
            <person name="Ghori M.R."/>
            <person name="Gibson R."/>
            <person name="Gilby L.M."/>
            <person name="Gillett W."/>
            <person name="Glithero R.J."/>
            <person name="Grafham D.V."/>
            <person name="Griffiths C."/>
            <person name="Griffiths-Jones S."/>
            <person name="Grocock R."/>
            <person name="Hammond S."/>
            <person name="Harrison E.S."/>
            <person name="Hart E."/>
            <person name="Haugen E."/>
            <person name="Heath P.D."/>
            <person name="Holmes S."/>
            <person name="Holt K."/>
            <person name="Howden P.J."/>
            <person name="Hunt A.R."/>
            <person name="Hunt S.E."/>
            <person name="Hunter G."/>
            <person name="Isherwood J."/>
            <person name="James R."/>
            <person name="Johnson C."/>
            <person name="Johnson D."/>
            <person name="Joy A."/>
            <person name="Kay M."/>
            <person name="Kershaw J.K."/>
            <person name="Kibukawa M."/>
            <person name="Kimberley A.M."/>
            <person name="King A."/>
            <person name="Knights A.J."/>
            <person name="Lad H."/>
            <person name="Laird G."/>
            <person name="Lawlor S."/>
            <person name="Leongamornlert D.A."/>
            <person name="Lloyd D.M."/>
            <person name="Loveland J."/>
            <person name="Lovell J."/>
            <person name="Lush M.J."/>
            <person name="Lyne R."/>
            <person name="Martin S."/>
            <person name="Mashreghi-Mohammadi M."/>
            <person name="Matthews L."/>
            <person name="Matthews N.S."/>
            <person name="McLaren S."/>
            <person name="Milne S."/>
            <person name="Mistry S."/>
            <person name="Moore M.J."/>
            <person name="Nickerson T."/>
            <person name="O'Dell C.N."/>
            <person name="Oliver K."/>
            <person name="Palmeiri A."/>
            <person name="Palmer S.A."/>
            <person name="Parker A."/>
            <person name="Patel D."/>
            <person name="Pearce A.V."/>
            <person name="Peck A.I."/>
            <person name="Pelan S."/>
            <person name="Phelps K."/>
            <person name="Phillimore B.J."/>
            <person name="Plumb R."/>
            <person name="Rajan J."/>
            <person name="Raymond C."/>
            <person name="Rouse G."/>
            <person name="Saenphimmachak C."/>
            <person name="Sehra H.K."/>
            <person name="Sheridan E."/>
            <person name="Shownkeen R."/>
            <person name="Sims S."/>
            <person name="Skuce C.D."/>
            <person name="Smith M."/>
            <person name="Steward C."/>
            <person name="Subramanian S."/>
            <person name="Sycamore N."/>
            <person name="Tracey A."/>
            <person name="Tromans A."/>
            <person name="Van Helmond Z."/>
            <person name="Wall M."/>
            <person name="Wallis J.M."/>
            <person name="White S."/>
            <person name="Whitehead S.L."/>
            <person name="Wilkinson J.E."/>
            <person name="Willey D.L."/>
            <person name="Williams H."/>
            <person name="Wilming L."/>
            <person name="Wray P.W."/>
            <person name="Wu Z."/>
            <person name="Coulson A."/>
            <person name="Vaudin M."/>
            <person name="Sulston J.E."/>
            <person name="Durbin R."/>
            <person name="Hubbard T."/>
            <person name="Wooster R."/>
            <person name="Dunham I."/>
            <person name="Carter N.P."/>
            <person name="McVean G."/>
            <person name="Ross M.T."/>
            <person name="Harrow J."/>
            <person name="Olson M.V."/>
            <person name="Beck S."/>
            <person name="Rogers J."/>
            <person name="Bentley D.R."/>
            <person name="Banerjee R."/>
            <person name="Bryant S.P."/>
            <person name="Burford D.C."/>
            <person name="Burrill W.D."/>
            <person name="Clegg S.M."/>
            <person name="Dhami P."/>
            <person name="Dovey O."/>
            <person name="Faulkner L.M."/>
            <person name="Gribble S.M."/>
            <person name="Langford C.F."/>
            <person name="Pandian R.D."/>
            <person name="Porter K.M."/>
            <person name="Prigmore E."/>
        </authorList>
    </citation>
    <scope>NUCLEOTIDE SEQUENCE [LARGE SCALE GENOMIC DNA]</scope>
</reference>
<evidence type="ECO:0000313" key="6">
    <source>
        <dbReference type="Ensembl" id="ENSP00000495409.2"/>
    </source>
</evidence>
<protein>
    <submittedName>
        <fullName evidence="6">tRNA splicing endonuclease subunit 15</fullName>
    </submittedName>
</protein>
<feature type="compositionally biased region" description="Gly residues" evidence="4">
    <location>
        <begin position="14"/>
        <end position="30"/>
    </location>
</feature>
<keyword evidence="2" id="KW-0507">mRNA processing</keyword>
<evidence type="ECO:0000256" key="2">
    <source>
        <dbReference type="ARBA" id="ARBA00022664"/>
    </source>
</evidence>
<dbReference type="SUPFAM" id="SSF53032">
    <property type="entry name" value="tRNA-intron endonuclease catalytic domain-like"/>
    <property type="match status" value="1"/>
</dbReference>
<dbReference type="Ensembl" id="ENST00000645963.2">
    <property type="protein sequence ID" value="ENSP00000495409.2"/>
    <property type="gene ID" value="ENSG00000198860.14"/>
</dbReference>
<reference evidence="6 7" key="2">
    <citation type="journal article" date="2004" name="Nature">
        <title>Finishing the euchromatic sequence of the human genome.</title>
        <authorList>
            <consortium name="International Human Genome Sequencing Consortium"/>
        </authorList>
    </citation>
    <scope>NUCLEOTIDE SEQUENCE [LARGE SCALE GENOMIC DNA]</scope>
</reference>
<evidence type="ECO:0000256" key="3">
    <source>
        <dbReference type="ARBA" id="ARBA00022694"/>
    </source>
</evidence>